<evidence type="ECO:0000313" key="3">
    <source>
        <dbReference type="EMBL" id="CAK1543591.1"/>
    </source>
</evidence>
<proteinExistence type="predicted"/>
<dbReference type="PANTHER" id="PTHR43157">
    <property type="entry name" value="PHOSPHATIDYLINOSITOL-GLYCAN BIOSYNTHESIS CLASS F PROTEIN-RELATED"/>
    <property type="match status" value="1"/>
</dbReference>
<keyword evidence="2" id="KW-1133">Transmembrane helix</keyword>
<dbReference type="EMBL" id="CAVLEF010000004">
    <property type="protein sequence ID" value="CAK1543591.1"/>
    <property type="molecule type" value="Genomic_DNA"/>
</dbReference>
<evidence type="ECO:0000313" key="4">
    <source>
        <dbReference type="Proteomes" id="UP001497472"/>
    </source>
</evidence>
<dbReference type="SUPFAM" id="SSF51735">
    <property type="entry name" value="NAD(P)-binding Rossmann-fold domains"/>
    <property type="match status" value="1"/>
</dbReference>
<protein>
    <submittedName>
        <fullName evidence="3">Uncharacterized protein</fullName>
    </submittedName>
</protein>
<dbReference type="Gene3D" id="3.40.50.720">
    <property type="entry name" value="NAD(P)-binding Rossmann-like Domain"/>
    <property type="match status" value="1"/>
</dbReference>
<keyword evidence="2" id="KW-0812">Transmembrane</keyword>
<evidence type="ECO:0000256" key="1">
    <source>
        <dbReference type="ARBA" id="ARBA00023002"/>
    </source>
</evidence>
<keyword evidence="1" id="KW-0560">Oxidoreductase</keyword>
<dbReference type="AlphaFoldDB" id="A0AAV1J5C3"/>
<sequence length="337" mass="37484">MYSLLLSAASVIGVVLIGITAILIYKCIFEPRAGVCRCTTRLDGKIVIITGANRGIGFETAKDLAKRGARVIIADVQNADDAVAKIVKETGNTAVEYKHLDLARFKSIQDFMEKVKDIPHLDILVNNAAIATMKDQYTEDGINCIMHVNYFGPFILTALLLDKLVASKSSRIVIMASAAHCYANFDINDLIGAREMLNFKHYANSKLCNVLWMKALAKRLPKNVTANSIHPGIVKTPIYNHFYMRRIFLFMVNIFFKSPRQGAQTTIHVCVAEELEHSSGSHYADCKEKNVSQNGRNDSLVEEVWCKTITILEDRNLGISAVLDKYLNKPNGSVITK</sequence>
<dbReference type="PRINTS" id="PR00081">
    <property type="entry name" value="GDHRDH"/>
</dbReference>
<comment type="caution">
    <text evidence="3">The sequence shown here is derived from an EMBL/GenBank/DDBJ whole genome shotgun (WGS) entry which is preliminary data.</text>
</comment>
<name>A0AAV1J5C3_9NEOP</name>
<dbReference type="PANTHER" id="PTHR43157:SF31">
    <property type="entry name" value="PHOSPHATIDYLINOSITOL-GLYCAN BIOSYNTHESIS CLASS F PROTEIN"/>
    <property type="match status" value="1"/>
</dbReference>
<keyword evidence="4" id="KW-1185">Reference proteome</keyword>
<feature type="transmembrane region" description="Helical" evidence="2">
    <location>
        <begin position="6"/>
        <end position="25"/>
    </location>
</feature>
<dbReference type="CDD" id="cd05327">
    <property type="entry name" value="retinol-DH_like_SDR_c_like"/>
    <property type="match status" value="1"/>
</dbReference>
<organism evidence="3 4">
    <name type="scientific">Leptosia nina</name>
    <dbReference type="NCBI Taxonomy" id="320188"/>
    <lineage>
        <taxon>Eukaryota</taxon>
        <taxon>Metazoa</taxon>
        <taxon>Ecdysozoa</taxon>
        <taxon>Arthropoda</taxon>
        <taxon>Hexapoda</taxon>
        <taxon>Insecta</taxon>
        <taxon>Pterygota</taxon>
        <taxon>Neoptera</taxon>
        <taxon>Endopterygota</taxon>
        <taxon>Lepidoptera</taxon>
        <taxon>Glossata</taxon>
        <taxon>Ditrysia</taxon>
        <taxon>Papilionoidea</taxon>
        <taxon>Pieridae</taxon>
        <taxon>Pierinae</taxon>
        <taxon>Leptosia</taxon>
    </lineage>
</organism>
<accession>A0AAV1J5C3</accession>
<dbReference type="InterPro" id="IPR036291">
    <property type="entry name" value="NAD(P)-bd_dom_sf"/>
</dbReference>
<keyword evidence="2" id="KW-0472">Membrane</keyword>
<gene>
    <name evidence="3" type="ORF">LNINA_LOCUS3398</name>
</gene>
<dbReference type="Proteomes" id="UP001497472">
    <property type="component" value="Unassembled WGS sequence"/>
</dbReference>
<dbReference type="InterPro" id="IPR002347">
    <property type="entry name" value="SDR_fam"/>
</dbReference>
<evidence type="ECO:0000256" key="2">
    <source>
        <dbReference type="SAM" id="Phobius"/>
    </source>
</evidence>
<dbReference type="GO" id="GO:0016491">
    <property type="term" value="F:oxidoreductase activity"/>
    <property type="evidence" value="ECO:0007669"/>
    <property type="project" value="UniProtKB-KW"/>
</dbReference>
<dbReference type="Pfam" id="PF00106">
    <property type="entry name" value="adh_short"/>
    <property type="match status" value="1"/>
</dbReference>
<reference evidence="3 4" key="1">
    <citation type="submission" date="2023-11" db="EMBL/GenBank/DDBJ databases">
        <authorList>
            <person name="Okamura Y."/>
        </authorList>
    </citation>
    <scope>NUCLEOTIDE SEQUENCE [LARGE SCALE GENOMIC DNA]</scope>
</reference>